<proteinExistence type="predicted"/>
<dbReference type="InterPro" id="IPR028939">
    <property type="entry name" value="P5C_Rdtase_cat_N"/>
</dbReference>
<dbReference type="Pfam" id="PF03807">
    <property type="entry name" value="F420_oxidored"/>
    <property type="match status" value="1"/>
</dbReference>
<dbReference type="InterPro" id="IPR051267">
    <property type="entry name" value="STEAP_metalloreductase"/>
</dbReference>
<dbReference type="Gene3D" id="3.40.50.720">
    <property type="entry name" value="NAD(P)-binding Rossmann-like Domain"/>
    <property type="match status" value="1"/>
</dbReference>
<organism evidence="3 4">
    <name type="scientific">Pseudomonas petrae</name>
    <dbReference type="NCBI Taxonomy" id="2912190"/>
    <lineage>
        <taxon>Bacteria</taxon>
        <taxon>Pseudomonadati</taxon>
        <taxon>Pseudomonadota</taxon>
        <taxon>Gammaproteobacteria</taxon>
        <taxon>Pseudomonadales</taxon>
        <taxon>Pseudomonadaceae</taxon>
        <taxon>Pseudomonas</taxon>
    </lineage>
</organism>
<sequence>MTYSIIGTGSIGLALAGQFARSRVPVSIANTRGPASITPLVKEFDGTVTPLAMQDALQADVIVLAVPFWSHVDVASAATDWQGKIIIDVTNAYGVPLAELEHLPSSAVVAKAFSGARLVKAFNHLPAGVLAQPPATASGRRVIFLSGDDEGAVSEVAALVTRLGYAPVSLGGLSEGGQLVQARDKQWAPLIFQDLFKREA</sequence>
<protein>
    <submittedName>
        <fullName evidence="3">NADPH-dependent F420 reductase</fullName>
    </submittedName>
</protein>
<dbReference type="Proteomes" id="UP001162905">
    <property type="component" value="Unassembled WGS sequence"/>
</dbReference>
<evidence type="ECO:0000259" key="2">
    <source>
        <dbReference type="Pfam" id="PF03807"/>
    </source>
</evidence>
<comment type="caution">
    <text evidence="3">The sequence shown here is derived from an EMBL/GenBank/DDBJ whole genome shotgun (WGS) entry which is preliminary data.</text>
</comment>
<dbReference type="SUPFAM" id="SSF51735">
    <property type="entry name" value="NAD(P)-binding Rossmann-fold domains"/>
    <property type="match status" value="1"/>
</dbReference>
<evidence type="ECO:0000313" key="3">
    <source>
        <dbReference type="EMBL" id="MCF7544504.1"/>
    </source>
</evidence>
<evidence type="ECO:0000313" key="4">
    <source>
        <dbReference type="Proteomes" id="UP001162905"/>
    </source>
</evidence>
<dbReference type="EMBL" id="JAKJXH010000023">
    <property type="protein sequence ID" value="MCF7544504.1"/>
    <property type="molecule type" value="Genomic_DNA"/>
</dbReference>
<dbReference type="RefSeq" id="WP_237253918.1">
    <property type="nucleotide sequence ID" value="NZ_JAKJXE010000017.1"/>
</dbReference>
<gene>
    <name evidence="3" type="ORF">L4G47_20120</name>
</gene>
<dbReference type="InterPro" id="IPR036291">
    <property type="entry name" value="NAD(P)-bd_dom_sf"/>
</dbReference>
<keyword evidence="4" id="KW-1185">Reference proteome</keyword>
<feature type="domain" description="Pyrroline-5-carboxylate reductase catalytic N-terminal" evidence="2">
    <location>
        <begin position="4"/>
        <end position="91"/>
    </location>
</feature>
<accession>A0ABS9IB84</accession>
<reference evidence="3" key="1">
    <citation type="submission" date="2022-01" db="EMBL/GenBank/DDBJ databases">
        <title>Pseudomonas sp. nov. isolated from Antarctic regolith.</title>
        <authorList>
            <person name="Novakova D."/>
            <person name="Sedlar K."/>
        </authorList>
    </citation>
    <scope>NUCLEOTIDE SEQUENCE</scope>
    <source>
        <strain evidence="3">P2647</strain>
    </source>
</reference>
<keyword evidence="1" id="KW-0560">Oxidoreductase</keyword>
<dbReference type="PANTHER" id="PTHR14239">
    <property type="entry name" value="DUDULIN-RELATED"/>
    <property type="match status" value="1"/>
</dbReference>
<evidence type="ECO:0000256" key="1">
    <source>
        <dbReference type="ARBA" id="ARBA00023002"/>
    </source>
</evidence>
<name>A0ABS9IB84_9PSED</name>